<evidence type="ECO:0000313" key="2">
    <source>
        <dbReference type="EMBL" id="WAR09713.1"/>
    </source>
</evidence>
<gene>
    <name evidence="2" type="ORF">MAR_034789</name>
</gene>
<keyword evidence="1" id="KW-0472">Membrane</keyword>
<reference evidence="2" key="1">
    <citation type="submission" date="2022-11" db="EMBL/GenBank/DDBJ databases">
        <title>Centuries of genome instability and evolution in soft-shell clam transmissible cancer (bioRxiv).</title>
        <authorList>
            <person name="Hart S.F.M."/>
            <person name="Yonemitsu M.A."/>
            <person name="Giersch R.M."/>
            <person name="Beal B.F."/>
            <person name="Arriagada G."/>
            <person name="Davis B.W."/>
            <person name="Ostrander E.A."/>
            <person name="Goff S.P."/>
            <person name="Metzger M.J."/>
        </authorList>
    </citation>
    <scope>NUCLEOTIDE SEQUENCE</scope>
    <source>
        <strain evidence="2">MELC-2E11</strain>
        <tissue evidence="2">Siphon/mantle</tissue>
    </source>
</reference>
<sequence>ELVEEEKEQKNWKGIILAVLVIILVCSCVVVAVIIVTPEEVIERTGDKLSIEELVNGAYQPYVVKPIWSKDGRSLLYKNQDDELVIFECDSNYSSIFLDNTPY</sequence>
<accession>A0ABY7EM54</accession>
<keyword evidence="3" id="KW-1185">Reference proteome</keyword>
<evidence type="ECO:0000313" key="3">
    <source>
        <dbReference type="Proteomes" id="UP001164746"/>
    </source>
</evidence>
<name>A0ABY7EM54_MYAAR</name>
<dbReference type="Proteomes" id="UP001164746">
    <property type="component" value="Chromosome 7"/>
</dbReference>
<organism evidence="2 3">
    <name type="scientific">Mya arenaria</name>
    <name type="common">Soft-shell clam</name>
    <dbReference type="NCBI Taxonomy" id="6604"/>
    <lineage>
        <taxon>Eukaryota</taxon>
        <taxon>Metazoa</taxon>
        <taxon>Spiralia</taxon>
        <taxon>Lophotrochozoa</taxon>
        <taxon>Mollusca</taxon>
        <taxon>Bivalvia</taxon>
        <taxon>Autobranchia</taxon>
        <taxon>Heteroconchia</taxon>
        <taxon>Euheterodonta</taxon>
        <taxon>Imparidentia</taxon>
        <taxon>Neoheterodontei</taxon>
        <taxon>Myida</taxon>
        <taxon>Myoidea</taxon>
        <taxon>Myidae</taxon>
        <taxon>Mya</taxon>
    </lineage>
</organism>
<feature type="non-terminal residue" evidence="2">
    <location>
        <position position="1"/>
    </location>
</feature>
<protein>
    <submittedName>
        <fullName evidence="2">DPP10-like protein</fullName>
    </submittedName>
</protein>
<feature type="non-terminal residue" evidence="2">
    <location>
        <position position="103"/>
    </location>
</feature>
<evidence type="ECO:0000256" key="1">
    <source>
        <dbReference type="SAM" id="Phobius"/>
    </source>
</evidence>
<keyword evidence="1" id="KW-1133">Transmembrane helix</keyword>
<proteinExistence type="predicted"/>
<dbReference type="EMBL" id="CP111018">
    <property type="protein sequence ID" value="WAR09713.1"/>
    <property type="molecule type" value="Genomic_DNA"/>
</dbReference>
<keyword evidence="1" id="KW-0812">Transmembrane</keyword>
<feature type="transmembrane region" description="Helical" evidence="1">
    <location>
        <begin position="15"/>
        <end position="36"/>
    </location>
</feature>